<feature type="transmembrane region" description="Helical" evidence="11">
    <location>
        <begin position="210"/>
        <end position="228"/>
    </location>
</feature>
<evidence type="ECO:0000256" key="9">
    <source>
        <dbReference type="ARBA" id="ARBA00023012"/>
    </source>
</evidence>
<feature type="domain" description="Histidine kinase" evidence="12">
    <location>
        <begin position="297"/>
        <end position="516"/>
    </location>
</feature>
<keyword evidence="6 11" id="KW-0812">Transmembrane</keyword>
<dbReference type="SUPFAM" id="SSF158472">
    <property type="entry name" value="HAMP domain-like"/>
    <property type="match status" value="1"/>
</dbReference>
<dbReference type="SUPFAM" id="SSF55874">
    <property type="entry name" value="ATPase domain of HSP90 chaperone/DNA topoisomerase II/histidine kinase"/>
    <property type="match status" value="1"/>
</dbReference>
<feature type="transmembrane region" description="Helical" evidence="11">
    <location>
        <begin position="177"/>
        <end position="198"/>
    </location>
</feature>
<sequence>MKNKKEKKVVTKEKKRFRLIRWVFGWRIFKPIKIVYAFIRRRMEESVRFSLVVVIGICFIISLITFSIFNEFLKNTREYKHIEYNDQNITERATRLAKELIETKDLNRSDKETMKAIIGRNSLKSENFKVIITDLDGKVIYRTENVSQKEIDVYEAIKIGIKNKEYNESNSKTENMVFFPVTLGSEKAFLFVFGYPSAEVRTDIYDVNNSFLALVLSVVAFIVSFIYITNNKMKYIQEISDGLKVIASGDLDYKINLKGKDEFENLAYNINFMATEIQKKIESERMAEVSKNELITNVSHDLRTPLTSVMGYIGLAKDGKYKNEEQLKEYLNISFSKAERLKVLIDDLFEYTKLTNAGIKLNRVNINLNEFIAQLVDEMIPLFEEKNKRIETNFTSEKVISNLDTDKMLRVFENLLTNALKYSYEDSKVEVSTVVIEGKCIISVTNQGENIKREKLNRLFDRFYRVDESRTSSTGATGSGLGLAISKNIVALHGGDIWAECIENKITFSVELDIIK</sequence>
<dbReference type="GO" id="GO:0005886">
    <property type="term" value="C:plasma membrane"/>
    <property type="evidence" value="ECO:0007669"/>
    <property type="project" value="TreeGrafter"/>
</dbReference>
<dbReference type="EMBL" id="FQZB01000011">
    <property type="protein sequence ID" value="SHJ85488.1"/>
    <property type="molecule type" value="Genomic_DNA"/>
</dbReference>
<dbReference type="SMART" id="SM00388">
    <property type="entry name" value="HisKA"/>
    <property type="match status" value="1"/>
</dbReference>
<dbReference type="PANTHER" id="PTHR45528">
    <property type="entry name" value="SENSOR HISTIDINE KINASE CPXA"/>
    <property type="match status" value="1"/>
</dbReference>
<dbReference type="InterPro" id="IPR003660">
    <property type="entry name" value="HAMP_dom"/>
</dbReference>
<dbReference type="InterPro" id="IPR003594">
    <property type="entry name" value="HATPase_dom"/>
</dbReference>
<evidence type="ECO:0000313" key="14">
    <source>
        <dbReference type="EMBL" id="SHJ85488.1"/>
    </source>
</evidence>
<proteinExistence type="predicted"/>
<dbReference type="PRINTS" id="PR00344">
    <property type="entry name" value="BCTRLSENSOR"/>
</dbReference>
<dbReference type="InterPro" id="IPR004358">
    <property type="entry name" value="Sig_transdc_His_kin-like_C"/>
</dbReference>
<evidence type="ECO:0000256" key="6">
    <source>
        <dbReference type="ARBA" id="ARBA00022692"/>
    </source>
</evidence>
<organism evidence="14 15">
    <name type="scientific">Clostridium cavendishii DSM 21758</name>
    <dbReference type="NCBI Taxonomy" id="1121302"/>
    <lineage>
        <taxon>Bacteria</taxon>
        <taxon>Bacillati</taxon>
        <taxon>Bacillota</taxon>
        <taxon>Clostridia</taxon>
        <taxon>Eubacteriales</taxon>
        <taxon>Clostridiaceae</taxon>
        <taxon>Clostridium</taxon>
    </lineage>
</organism>
<reference evidence="14 15" key="1">
    <citation type="submission" date="2016-11" db="EMBL/GenBank/DDBJ databases">
        <authorList>
            <person name="Jaros S."/>
            <person name="Januszkiewicz K."/>
            <person name="Wedrychowicz H."/>
        </authorList>
    </citation>
    <scope>NUCLEOTIDE SEQUENCE [LARGE SCALE GENOMIC DNA]</scope>
    <source>
        <strain evidence="14 15">DSM 21758</strain>
    </source>
</reference>
<evidence type="ECO:0000256" key="7">
    <source>
        <dbReference type="ARBA" id="ARBA00022777"/>
    </source>
</evidence>
<dbReference type="Pfam" id="PF00512">
    <property type="entry name" value="HisKA"/>
    <property type="match status" value="1"/>
</dbReference>
<keyword evidence="9" id="KW-0902">Two-component regulatory system</keyword>
<dbReference type="PROSITE" id="PS50885">
    <property type="entry name" value="HAMP"/>
    <property type="match status" value="1"/>
</dbReference>
<dbReference type="InterPro" id="IPR036890">
    <property type="entry name" value="HATPase_C_sf"/>
</dbReference>
<dbReference type="InterPro" id="IPR036097">
    <property type="entry name" value="HisK_dim/P_sf"/>
</dbReference>
<dbReference type="PROSITE" id="PS50109">
    <property type="entry name" value="HIS_KIN"/>
    <property type="match status" value="1"/>
</dbReference>
<accession>A0A1M6MPS4</accession>
<evidence type="ECO:0000256" key="3">
    <source>
        <dbReference type="ARBA" id="ARBA00012438"/>
    </source>
</evidence>
<dbReference type="FunFam" id="3.30.565.10:FF:000006">
    <property type="entry name" value="Sensor histidine kinase WalK"/>
    <property type="match status" value="1"/>
</dbReference>
<gene>
    <name evidence="14" type="ORF">SAMN02745163_02717</name>
</gene>
<dbReference type="GO" id="GO:0000155">
    <property type="term" value="F:phosphorelay sensor kinase activity"/>
    <property type="evidence" value="ECO:0007669"/>
    <property type="project" value="InterPro"/>
</dbReference>
<dbReference type="SMART" id="SM00387">
    <property type="entry name" value="HATPase_c"/>
    <property type="match status" value="1"/>
</dbReference>
<dbReference type="PANTHER" id="PTHR45528:SF8">
    <property type="entry name" value="HISTIDINE KINASE"/>
    <property type="match status" value="1"/>
</dbReference>
<evidence type="ECO:0000256" key="5">
    <source>
        <dbReference type="ARBA" id="ARBA00022679"/>
    </source>
</evidence>
<keyword evidence="10 11" id="KW-0472">Membrane</keyword>
<dbReference type="OrthoDB" id="9792991at2"/>
<evidence type="ECO:0000256" key="8">
    <source>
        <dbReference type="ARBA" id="ARBA00022989"/>
    </source>
</evidence>
<dbReference type="Gene3D" id="3.30.565.10">
    <property type="entry name" value="Histidine kinase-like ATPase, C-terminal domain"/>
    <property type="match status" value="1"/>
</dbReference>
<dbReference type="Pfam" id="PF00672">
    <property type="entry name" value="HAMP"/>
    <property type="match status" value="1"/>
</dbReference>
<dbReference type="SUPFAM" id="SSF47384">
    <property type="entry name" value="Homodimeric domain of signal transducing histidine kinase"/>
    <property type="match status" value="1"/>
</dbReference>
<dbReference type="EC" id="2.7.13.3" evidence="3"/>
<dbReference type="AlphaFoldDB" id="A0A1M6MPS4"/>
<keyword evidence="7" id="KW-0418">Kinase</keyword>
<evidence type="ECO:0000256" key="2">
    <source>
        <dbReference type="ARBA" id="ARBA00004141"/>
    </source>
</evidence>
<evidence type="ECO:0000313" key="15">
    <source>
        <dbReference type="Proteomes" id="UP000184310"/>
    </source>
</evidence>
<dbReference type="InterPro" id="IPR005467">
    <property type="entry name" value="His_kinase_dom"/>
</dbReference>
<dbReference type="Gene3D" id="6.10.340.10">
    <property type="match status" value="1"/>
</dbReference>
<keyword evidence="4" id="KW-0597">Phosphoprotein</keyword>
<dbReference type="STRING" id="1121302.SAMN02745163_02717"/>
<evidence type="ECO:0000256" key="1">
    <source>
        <dbReference type="ARBA" id="ARBA00000085"/>
    </source>
</evidence>
<dbReference type="Pfam" id="PF02518">
    <property type="entry name" value="HATPase_c"/>
    <property type="match status" value="1"/>
</dbReference>
<comment type="subcellular location">
    <subcellularLocation>
        <location evidence="2">Membrane</location>
        <topology evidence="2">Multi-pass membrane protein</topology>
    </subcellularLocation>
</comment>
<evidence type="ECO:0000256" key="10">
    <source>
        <dbReference type="ARBA" id="ARBA00023136"/>
    </source>
</evidence>
<keyword evidence="15" id="KW-1185">Reference proteome</keyword>
<dbReference type="CDD" id="cd06225">
    <property type="entry name" value="HAMP"/>
    <property type="match status" value="1"/>
</dbReference>
<name>A0A1M6MPS4_9CLOT</name>
<comment type="catalytic activity">
    <reaction evidence="1">
        <text>ATP + protein L-histidine = ADP + protein N-phospho-L-histidine.</text>
        <dbReference type="EC" id="2.7.13.3"/>
    </reaction>
</comment>
<protein>
    <recommendedName>
        <fullName evidence="3">histidine kinase</fullName>
        <ecNumber evidence="3">2.7.13.3</ecNumber>
    </recommendedName>
</protein>
<dbReference type="CDD" id="cd00082">
    <property type="entry name" value="HisKA"/>
    <property type="match status" value="1"/>
</dbReference>
<dbReference type="InterPro" id="IPR003661">
    <property type="entry name" value="HisK_dim/P_dom"/>
</dbReference>
<keyword evidence="8 11" id="KW-1133">Transmembrane helix</keyword>
<keyword evidence="5" id="KW-0808">Transferase</keyword>
<dbReference type="RefSeq" id="WP_084108764.1">
    <property type="nucleotide sequence ID" value="NZ_FQZB01000011.1"/>
</dbReference>
<feature type="domain" description="HAMP" evidence="13">
    <location>
        <begin position="230"/>
        <end position="282"/>
    </location>
</feature>
<dbReference type="CDD" id="cd00075">
    <property type="entry name" value="HATPase"/>
    <property type="match status" value="1"/>
</dbReference>
<dbReference type="InterPro" id="IPR050398">
    <property type="entry name" value="HssS/ArlS-like"/>
</dbReference>
<dbReference type="FunFam" id="1.10.287.130:FF:000001">
    <property type="entry name" value="Two-component sensor histidine kinase"/>
    <property type="match status" value="1"/>
</dbReference>
<evidence type="ECO:0000256" key="4">
    <source>
        <dbReference type="ARBA" id="ARBA00022553"/>
    </source>
</evidence>
<evidence type="ECO:0000259" key="12">
    <source>
        <dbReference type="PROSITE" id="PS50109"/>
    </source>
</evidence>
<evidence type="ECO:0000256" key="11">
    <source>
        <dbReference type="SAM" id="Phobius"/>
    </source>
</evidence>
<dbReference type="Proteomes" id="UP000184310">
    <property type="component" value="Unassembled WGS sequence"/>
</dbReference>
<evidence type="ECO:0000259" key="13">
    <source>
        <dbReference type="PROSITE" id="PS50885"/>
    </source>
</evidence>
<feature type="transmembrane region" description="Helical" evidence="11">
    <location>
        <begin position="51"/>
        <end position="73"/>
    </location>
</feature>
<dbReference type="Gene3D" id="1.10.287.130">
    <property type="match status" value="1"/>
</dbReference>